<dbReference type="Proteomes" id="UP001226762">
    <property type="component" value="Unassembled WGS sequence"/>
</dbReference>
<reference evidence="1" key="1">
    <citation type="submission" date="2022-07" db="EMBL/GenBank/DDBJ databases">
        <authorList>
            <person name="Otstavnykh N."/>
            <person name="Isaeva M."/>
            <person name="Bystritskaya E."/>
        </authorList>
    </citation>
    <scope>NUCLEOTIDE SEQUENCE</scope>
    <source>
        <strain evidence="1">KCTC 52189</strain>
    </source>
</reference>
<protein>
    <submittedName>
        <fullName evidence="1">Cold shock domain-containing protein</fullName>
    </submittedName>
</protein>
<gene>
    <name evidence="1" type="ORF">NO357_04275</name>
</gene>
<sequence length="118" mass="12722">MYGVVLWSQKDENKAVIWCEDHGDLAFYHGSKDSVFDGCSLDAGDLVSFHVSEGRDMRLATEPKLIAEQQYPGLAESLIARGASIGDGHPAMHATDTAASGSNVVRFAPRGETRRLAS</sequence>
<proteinExistence type="predicted"/>
<evidence type="ECO:0000313" key="1">
    <source>
        <dbReference type="EMBL" id="MDQ2089114.1"/>
    </source>
</evidence>
<accession>A0AAE3WAL7</accession>
<dbReference type="EMBL" id="JANHAX010000001">
    <property type="protein sequence ID" value="MDQ2089114.1"/>
    <property type="molecule type" value="Genomic_DNA"/>
</dbReference>
<evidence type="ECO:0000313" key="2">
    <source>
        <dbReference type="Proteomes" id="UP001226762"/>
    </source>
</evidence>
<organism evidence="1 2">
    <name type="scientific">Marimonas arenosa</name>
    <dbReference type="NCBI Taxonomy" id="1795305"/>
    <lineage>
        <taxon>Bacteria</taxon>
        <taxon>Pseudomonadati</taxon>
        <taxon>Pseudomonadota</taxon>
        <taxon>Alphaproteobacteria</taxon>
        <taxon>Rhodobacterales</taxon>
        <taxon>Paracoccaceae</taxon>
        <taxon>Marimonas</taxon>
    </lineage>
</organism>
<dbReference type="RefSeq" id="WP_306734363.1">
    <property type="nucleotide sequence ID" value="NZ_JANHAX010000001.1"/>
</dbReference>
<keyword evidence="2" id="KW-1185">Reference proteome</keyword>
<name>A0AAE3WAL7_9RHOB</name>
<reference evidence="1" key="2">
    <citation type="submission" date="2023-02" db="EMBL/GenBank/DDBJ databases">
        <title>'Rhodoalgimonas zhirmunskyi' gen. nov., isolated from a red alga.</title>
        <authorList>
            <person name="Nedashkovskaya O.I."/>
            <person name="Otstavnykh N.Y."/>
            <person name="Bystritskaya E.P."/>
            <person name="Balabanova L.A."/>
            <person name="Isaeva M.P."/>
        </authorList>
    </citation>
    <scope>NUCLEOTIDE SEQUENCE</scope>
    <source>
        <strain evidence="1">KCTC 52189</strain>
    </source>
</reference>
<dbReference type="AlphaFoldDB" id="A0AAE3WAL7"/>
<comment type="caution">
    <text evidence="1">The sequence shown here is derived from an EMBL/GenBank/DDBJ whole genome shotgun (WGS) entry which is preliminary data.</text>
</comment>